<comment type="similarity">
    <text evidence="1">In the N-terminal section; belongs to the CRISPR-associated nuclease Cas3-HD family.</text>
</comment>
<evidence type="ECO:0000256" key="1">
    <source>
        <dbReference type="ARBA" id="ARBA00006847"/>
    </source>
</evidence>
<comment type="similarity">
    <text evidence="2">In the central section; belongs to the CRISPR-associated helicase Cas3 family.</text>
</comment>
<dbReference type="Gene3D" id="1.10.3210.30">
    <property type="match status" value="1"/>
</dbReference>
<gene>
    <name evidence="12" type="ORF">B4135_2078</name>
</gene>
<dbReference type="Pfam" id="PF22590">
    <property type="entry name" value="Cas3-like_C_2"/>
    <property type="match status" value="1"/>
</dbReference>
<keyword evidence="3" id="KW-0540">Nuclease</keyword>
<evidence type="ECO:0000256" key="6">
    <source>
        <dbReference type="ARBA" id="ARBA00022801"/>
    </source>
</evidence>
<dbReference type="GO" id="GO:0051607">
    <property type="term" value="P:defense response to virus"/>
    <property type="evidence" value="ECO:0007669"/>
    <property type="project" value="UniProtKB-KW"/>
</dbReference>
<dbReference type="GO" id="GO:0004518">
    <property type="term" value="F:nuclease activity"/>
    <property type="evidence" value="ECO:0007669"/>
    <property type="project" value="UniProtKB-KW"/>
</dbReference>
<accession>A0A150M415</accession>
<dbReference type="PANTHER" id="PTHR47963">
    <property type="entry name" value="DEAD-BOX ATP-DEPENDENT RNA HELICASE 47, MITOCHONDRIAL"/>
    <property type="match status" value="1"/>
</dbReference>
<dbReference type="Gene3D" id="3.40.50.300">
    <property type="entry name" value="P-loop containing nucleotide triphosphate hydrolases"/>
    <property type="match status" value="2"/>
</dbReference>
<dbReference type="InterPro" id="IPR006483">
    <property type="entry name" value="CRISPR-assoc_Cas3_HD"/>
</dbReference>
<protein>
    <recommendedName>
        <fullName evidence="14">CRISPR-associated helicase/endonuclease Cas3</fullName>
    </recommendedName>
</protein>
<feature type="domain" description="HD Cas3-type" evidence="11">
    <location>
        <begin position="5"/>
        <end position="190"/>
    </location>
</feature>
<evidence type="ECO:0000259" key="10">
    <source>
        <dbReference type="PROSITE" id="PS51192"/>
    </source>
</evidence>
<dbReference type="NCBIfam" id="TIGR01596">
    <property type="entry name" value="cas3_HD"/>
    <property type="match status" value="1"/>
</dbReference>
<dbReference type="STRING" id="301148.B4135_2078"/>
<dbReference type="PROSITE" id="PS51192">
    <property type="entry name" value="HELICASE_ATP_BIND_1"/>
    <property type="match status" value="1"/>
</dbReference>
<dbReference type="InterPro" id="IPR006474">
    <property type="entry name" value="Helicase_Cas3_CRISPR-ass_core"/>
</dbReference>
<evidence type="ECO:0000256" key="8">
    <source>
        <dbReference type="ARBA" id="ARBA00022840"/>
    </source>
</evidence>
<dbReference type="InterPro" id="IPR011545">
    <property type="entry name" value="DEAD/DEAH_box_helicase_dom"/>
</dbReference>
<keyword evidence="8" id="KW-0067">ATP-binding</keyword>
<dbReference type="Pfam" id="PF00270">
    <property type="entry name" value="DEAD"/>
    <property type="match status" value="1"/>
</dbReference>
<dbReference type="InterPro" id="IPR038257">
    <property type="entry name" value="CRISPR-assoc_Cas3_HD_sf"/>
</dbReference>
<evidence type="ECO:0000256" key="4">
    <source>
        <dbReference type="ARBA" id="ARBA00022723"/>
    </source>
</evidence>
<dbReference type="AlphaFoldDB" id="A0A150M415"/>
<dbReference type="GO" id="GO:0003724">
    <property type="term" value="F:RNA helicase activity"/>
    <property type="evidence" value="ECO:0007669"/>
    <property type="project" value="TreeGrafter"/>
</dbReference>
<keyword evidence="9" id="KW-0051">Antiviral defense</keyword>
<dbReference type="SUPFAM" id="SSF52540">
    <property type="entry name" value="P-loop containing nucleoside triphosphate hydrolases"/>
    <property type="match status" value="1"/>
</dbReference>
<dbReference type="PATRIC" id="fig|301148.3.peg.3481"/>
<dbReference type="InterPro" id="IPR054712">
    <property type="entry name" value="Cas3-like_dom"/>
</dbReference>
<keyword evidence="5" id="KW-0547">Nucleotide-binding</keyword>
<dbReference type="PANTHER" id="PTHR47963:SF9">
    <property type="entry name" value="CRISPR-ASSOCIATED ENDONUCLEASE_HELICASE CAS3"/>
    <property type="match status" value="1"/>
</dbReference>
<dbReference type="GO" id="GO:0003723">
    <property type="term" value="F:RNA binding"/>
    <property type="evidence" value="ECO:0007669"/>
    <property type="project" value="TreeGrafter"/>
</dbReference>
<evidence type="ECO:0000313" key="12">
    <source>
        <dbReference type="EMBL" id="KYD19347.1"/>
    </source>
</evidence>
<dbReference type="SUPFAM" id="SSF109604">
    <property type="entry name" value="HD-domain/PDEase-like"/>
    <property type="match status" value="1"/>
</dbReference>
<evidence type="ECO:0000256" key="2">
    <source>
        <dbReference type="ARBA" id="ARBA00009046"/>
    </source>
</evidence>
<dbReference type="NCBIfam" id="TIGR01587">
    <property type="entry name" value="cas3_core"/>
    <property type="match status" value="1"/>
</dbReference>
<evidence type="ECO:0008006" key="14">
    <source>
        <dbReference type="Google" id="ProtNLM"/>
    </source>
</evidence>
<dbReference type="RefSeq" id="WP_061568907.1">
    <property type="nucleotide sequence ID" value="NZ_LQYT01000042.1"/>
</dbReference>
<evidence type="ECO:0000256" key="3">
    <source>
        <dbReference type="ARBA" id="ARBA00022722"/>
    </source>
</evidence>
<dbReference type="PROSITE" id="PS51643">
    <property type="entry name" value="HD_CAS3"/>
    <property type="match status" value="1"/>
</dbReference>
<reference evidence="12 13" key="1">
    <citation type="submission" date="2016-01" db="EMBL/GenBank/DDBJ databases">
        <title>Draft Genome Sequences of Seven Thermophilic Sporeformers Isolated from Foods.</title>
        <authorList>
            <person name="Berendsen E.M."/>
            <person name="Wells-Bennik M.H."/>
            <person name="Krawcyk A.O."/>
            <person name="De Jong A."/>
            <person name="Holsappel S."/>
            <person name="Eijlander R.T."/>
            <person name="Kuipers O.P."/>
        </authorList>
    </citation>
    <scope>NUCLEOTIDE SEQUENCE [LARGE SCALE GENOMIC DNA]</scope>
    <source>
        <strain evidence="12 13">B4135</strain>
    </source>
</reference>
<name>A0A150M415_9BACI</name>
<proteinExistence type="inferred from homology"/>
<dbReference type="SMART" id="SM00487">
    <property type="entry name" value="DEXDc"/>
    <property type="match status" value="1"/>
</dbReference>
<dbReference type="EMBL" id="LQYT01000042">
    <property type="protein sequence ID" value="KYD19347.1"/>
    <property type="molecule type" value="Genomic_DNA"/>
</dbReference>
<evidence type="ECO:0000256" key="9">
    <source>
        <dbReference type="ARBA" id="ARBA00023118"/>
    </source>
</evidence>
<keyword evidence="6" id="KW-0378">Hydrolase</keyword>
<evidence type="ECO:0000256" key="7">
    <source>
        <dbReference type="ARBA" id="ARBA00022806"/>
    </source>
</evidence>
<dbReference type="OrthoDB" id="9810236at2"/>
<keyword evidence="4" id="KW-0479">Metal-binding</keyword>
<dbReference type="Pfam" id="PF18019">
    <property type="entry name" value="Cas3_HD"/>
    <property type="match status" value="1"/>
</dbReference>
<dbReference type="SMART" id="SM00490">
    <property type="entry name" value="HELICc"/>
    <property type="match status" value="1"/>
</dbReference>
<evidence type="ECO:0000313" key="13">
    <source>
        <dbReference type="Proteomes" id="UP000075683"/>
    </source>
</evidence>
<sequence>MILAKSNPKESLAEHTRELLKRYEELYDAYGQTIKDQKVWDLLRFAALYHDTGKAYSQFQYTIKRALGEEVEPTDYPYIPHGYLSPFFLPLKSLNLDKKLRKILIEAIAYHHERDVSINAELLLKIAREDLIHRFGQVGEELAIETPEDDKFFPKIANDLKKERIKSINMDQDYLTYVLVKGLLHRLDHAASAHVAIEIDPHFDLSRLTQKYLKQLTGRSEDFLRPLQKFALENQDKNLILTAQTGMGKTEAALLWAGRKKTFFTVPLRVSLNALYDRVSTDMDYKNCGLLHSTSAHHLDEKGEENWEVIFDQSKHFSNKLIFTTIDQILKFPFKFRGYEKYYATLAHSCVVIDEIQAYSPWIVAVVLKAIEMIHKIGGKFMIMTATLPRIYLEALKERNIIDGNCEIATFYDDSILRHRIEMKENAILDGIGQMVEAAKEKKVLAIVNTIDRAVELYRKLKEHEAEVYLLHARFLQKDRQLLERHLRAFDQDRDRKGIWITTQIVEASIDIDFDELHTELAPLDSLFQRFGRCYRKRELQHDRPNIFIYAGDVSGNGPVYDKEIMKLSKEFLQRQMDQYGAELLESQKIRMVDTLYSKSTLAGTKFLESFQKAMNELDYMEDYQITSEEAQKILRGENSVTVIPRQVYDSILPIIERLETEPDQRKRTEIRREIERYTCSVNLRTFQKDLQPLDHYRQTANRKYPLFKNVYILERNYDFDEKQLMGVGIVKEDSSWGEII</sequence>
<dbReference type="CDD" id="cd09641">
    <property type="entry name" value="Cas3''_I"/>
    <property type="match status" value="1"/>
</dbReference>
<evidence type="ECO:0000256" key="5">
    <source>
        <dbReference type="ARBA" id="ARBA00022741"/>
    </source>
</evidence>
<dbReference type="InterPro" id="IPR050547">
    <property type="entry name" value="DEAD_box_RNA_helicases"/>
</dbReference>
<dbReference type="GO" id="GO:0046872">
    <property type="term" value="F:metal ion binding"/>
    <property type="evidence" value="ECO:0007669"/>
    <property type="project" value="UniProtKB-KW"/>
</dbReference>
<dbReference type="InterPro" id="IPR001650">
    <property type="entry name" value="Helicase_C-like"/>
</dbReference>
<keyword evidence="7" id="KW-0347">Helicase</keyword>
<evidence type="ECO:0000259" key="11">
    <source>
        <dbReference type="PROSITE" id="PS51643"/>
    </source>
</evidence>
<comment type="caution">
    <text evidence="12">The sequence shown here is derived from an EMBL/GenBank/DDBJ whole genome shotgun (WGS) entry which is preliminary data.</text>
</comment>
<feature type="domain" description="Helicase ATP-binding" evidence="10">
    <location>
        <begin position="230"/>
        <end position="406"/>
    </location>
</feature>
<dbReference type="InterPro" id="IPR014001">
    <property type="entry name" value="Helicase_ATP-bd"/>
</dbReference>
<dbReference type="InterPro" id="IPR027417">
    <property type="entry name" value="P-loop_NTPase"/>
</dbReference>
<dbReference type="GO" id="GO:0016787">
    <property type="term" value="F:hydrolase activity"/>
    <property type="evidence" value="ECO:0007669"/>
    <property type="project" value="UniProtKB-KW"/>
</dbReference>
<dbReference type="Proteomes" id="UP000075683">
    <property type="component" value="Unassembled WGS sequence"/>
</dbReference>
<dbReference type="GO" id="GO:0005524">
    <property type="term" value="F:ATP binding"/>
    <property type="evidence" value="ECO:0007669"/>
    <property type="project" value="UniProtKB-KW"/>
</dbReference>
<organism evidence="12 13">
    <name type="scientific">Caldibacillus debilis</name>
    <dbReference type="NCBI Taxonomy" id="301148"/>
    <lineage>
        <taxon>Bacteria</taxon>
        <taxon>Bacillati</taxon>
        <taxon>Bacillota</taxon>
        <taxon>Bacilli</taxon>
        <taxon>Bacillales</taxon>
        <taxon>Bacillaceae</taxon>
        <taxon>Caldibacillus</taxon>
    </lineage>
</organism>